<dbReference type="InterPro" id="IPR007705">
    <property type="entry name" value="Vesicle_trsprt_v-SNARE_N"/>
</dbReference>
<feature type="transmembrane region" description="Helical" evidence="10">
    <location>
        <begin position="212"/>
        <end position="231"/>
    </location>
</feature>
<evidence type="ECO:0000256" key="7">
    <source>
        <dbReference type="ARBA" id="ARBA00023054"/>
    </source>
</evidence>
<gene>
    <name evidence="12" type="ORF">HGRIS_014601</name>
</gene>
<evidence type="ECO:0000256" key="9">
    <source>
        <dbReference type="SAM" id="Coils"/>
    </source>
</evidence>
<accession>A0ABR3JU14</accession>
<dbReference type="CDD" id="cd15862">
    <property type="entry name" value="SNARE_Vti1"/>
    <property type="match status" value="1"/>
</dbReference>
<dbReference type="InterPro" id="IPR038407">
    <property type="entry name" value="v-SNARE_N_sf"/>
</dbReference>
<evidence type="ECO:0000256" key="10">
    <source>
        <dbReference type="SAM" id="Phobius"/>
    </source>
</evidence>
<comment type="subcellular location">
    <subcellularLocation>
        <location evidence="1">Membrane</location>
        <topology evidence="1">Single-pass type IV membrane protein</topology>
    </subcellularLocation>
</comment>
<name>A0ABR3JU14_9AGAR</name>
<dbReference type="SMART" id="SM00397">
    <property type="entry name" value="t_SNARE"/>
    <property type="match status" value="1"/>
</dbReference>
<evidence type="ECO:0000256" key="5">
    <source>
        <dbReference type="ARBA" id="ARBA00022927"/>
    </source>
</evidence>
<dbReference type="EMBL" id="JASNQZ010000003">
    <property type="protein sequence ID" value="KAL0959339.1"/>
    <property type="molecule type" value="Genomic_DNA"/>
</dbReference>
<protein>
    <recommendedName>
        <fullName evidence="11">t-SNARE coiled-coil homology domain-containing protein</fullName>
    </recommendedName>
</protein>
<evidence type="ECO:0000256" key="3">
    <source>
        <dbReference type="ARBA" id="ARBA00022448"/>
    </source>
</evidence>
<dbReference type="Proteomes" id="UP001556367">
    <property type="component" value="Unassembled WGS sequence"/>
</dbReference>
<dbReference type="PANTHER" id="PTHR21230:SF26">
    <property type="entry name" value="VESICLE TRANSPORT THROUGH INTERACTION WITH T-SNARES HOMOLOG 1A"/>
    <property type="match status" value="1"/>
</dbReference>
<keyword evidence="7 9" id="KW-0175">Coiled coil</keyword>
<evidence type="ECO:0000256" key="2">
    <source>
        <dbReference type="ARBA" id="ARBA00006108"/>
    </source>
</evidence>
<dbReference type="Pfam" id="PF05008">
    <property type="entry name" value="V-SNARE"/>
    <property type="match status" value="1"/>
</dbReference>
<dbReference type="SUPFAM" id="SSF58038">
    <property type="entry name" value="SNARE fusion complex"/>
    <property type="match status" value="1"/>
</dbReference>
<sequence>MNIGDADSPTSLFDSYEQDFQILIQGIKAKLDGEGLSAHGGVRLAEQHKSSLRKVELELDEADDVLSQLQLTLQSIPKSLRSPYVSRLNASKAELTKSKNRSRELHAAVSRTQLLGGPKFGASSDDPYGERSERQRLLAGTETLSDGNRRLLDSQRIALETEEQGADTLRALRQQREQIENSRNTLNSADTSIDRASGTLKKMIRQMYRQRVVLSIITFVLIAVVIFILWFKLVRRR</sequence>
<organism evidence="12 13">
    <name type="scientific">Hohenbuehelia grisea</name>
    <dbReference type="NCBI Taxonomy" id="104357"/>
    <lineage>
        <taxon>Eukaryota</taxon>
        <taxon>Fungi</taxon>
        <taxon>Dikarya</taxon>
        <taxon>Basidiomycota</taxon>
        <taxon>Agaricomycotina</taxon>
        <taxon>Agaricomycetes</taxon>
        <taxon>Agaricomycetidae</taxon>
        <taxon>Agaricales</taxon>
        <taxon>Pleurotineae</taxon>
        <taxon>Pleurotaceae</taxon>
        <taxon>Hohenbuehelia</taxon>
    </lineage>
</organism>
<evidence type="ECO:0000256" key="8">
    <source>
        <dbReference type="ARBA" id="ARBA00023136"/>
    </source>
</evidence>
<keyword evidence="8 10" id="KW-0472">Membrane</keyword>
<keyword evidence="13" id="KW-1185">Reference proteome</keyword>
<keyword evidence="6 10" id="KW-1133">Transmembrane helix</keyword>
<keyword evidence="3" id="KW-0813">Transport</keyword>
<dbReference type="Gene3D" id="1.20.58.400">
    <property type="entry name" value="t-snare proteins"/>
    <property type="match status" value="1"/>
</dbReference>
<evidence type="ECO:0000256" key="1">
    <source>
        <dbReference type="ARBA" id="ARBA00004211"/>
    </source>
</evidence>
<dbReference type="InterPro" id="IPR000727">
    <property type="entry name" value="T_SNARE_dom"/>
</dbReference>
<dbReference type="Gene3D" id="1.20.5.110">
    <property type="match status" value="1"/>
</dbReference>
<comment type="similarity">
    <text evidence="2">Belongs to the VTI1 family.</text>
</comment>
<feature type="domain" description="T-SNARE coiled-coil homology" evidence="11">
    <location>
        <begin position="136"/>
        <end position="203"/>
    </location>
</feature>
<evidence type="ECO:0000313" key="13">
    <source>
        <dbReference type="Proteomes" id="UP001556367"/>
    </source>
</evidence>
<evidence type="ECO:0000313" key="12">
    <source>
        <dbReference type="EMBL" id="KAL0959339.1"/>
    </source>
</evidence>
<dbReference type="Pfam" id="PF12352">
    <property type="entry name" value="V-SNARE_C"/>
    <property type="match status" value="1"/>
</dbReference>
<dbReference type="PANTHER" id="PTHR21230">
    <property type="entry name" value="VESICLE TRANSPORT V-SNARE PROTEIN VTI1-RELATED"/>
    <property type="match status" value="1"/>
</dbReference>
<keyword evidence="5" id="KW-0653">Protein transport</keyword>
<keyword evidence="4 10" id="KW-0812">Transmembrane</keyword>
<proteinExistence type="inferred from homology"/>
<comment type="caution">
    <text evidence="12">The sequence shown here is derived from an EMBL/GenBank/DDBJ whole genome shotgun (WGS) entry which is preliminary data.</text>
</comment>
<reference evidence="13" key="1">
    <citation type="submission" date="2024-06" db="EMBL/GenBank/DDBJ databases">
        <title>Multi-omics analyses provide insights into the biosynthesis of the anticancer antibiotic pleurotin in Hohenbuehelia grisea.</title>
        <authorList>
            <person name="Weaver J.A."/>
            <person name="Alberti F."/>
        </authorList>
    </citation>
    <scope>NUCLEOTIDE SEQUENCE [LARGE SCALE GENOMIC DNA]</scope>
    <source>
        <strain evidence="13">T-177</strain>
    </source>
</reference>
<dbReference type="InterPro" id="IPR010989">
    <property type="entry name" value="SNARE"/>
</dbReference>
<dbReference type="SUPFAM" id="SSF47661">
    <property type="entry name" value="t-snare proteins"/>
    <property type="match status" value="1"/>
</dbReference>
<evidence type="ECO:0000256" key="4">
    <source>
        <dbReference type="ARBA" id="ARBA00022692"/>
    </source>
</evidence>
<feature type="coiled-coil region" evidence="9">
    <location>
        <begin position="45"/>
        <end position="72"/>
    </location>
</feature>
<evidence type="ECO:0000256" key="6">
    <source>
        <dbReference type="ARBA" id="ARBA00022989"/>
    </source>
</evidence>
<evidence type="ECO:0000259" key="11">
    <source>
        <dbReference type="SMART" id="SM00397"/>
    </source>
</evidence>